<organism evidence="1 2">
    <name type="scientific">Pelosinus fermentans JBW45</name>
    <dbReference type="NCBI Taxonomy" id="1192197"/>
    <lineage>
        <taxon>Bacteria</taxon>
        <taxon>Bacillati</taxon>
        <taxon>Bacillota</taxon>
        <taxon>Negativicutes</taxon>
        <taxon>Selenomonadales</taxon>
        <taxon>Sporomusaceae</taxon>
        <taxon>Pelosinus</taxon>
    </lineage>
</organism>
<dbReference type="EMBL" id="CP010978">
    <property type="protein sequence ID" value="AJQ29405.1"/>
    <property type="molecule type" value="Genomic_DNA"/>
</dbReference>
<dbReference type="Proteomes" id="UP000005361">
    <property type="component" value="Chromosome"/>
</dbReference>
<protein>
    <submittedName>
        <fullName evidence="1">Uncharacterized protein</fullName>
    </submittedName>
</protein>
<evidence type="ECO:0000313" key="2">
    <source>
        <dbReference type="Proteomes" id="UP000005361"/>
    </source>
</evidence>
<sequence length="62" mass="7018">MAENRDLKATPGIPEKNRVVGEIPMKKAEYYGYFDSEPSTKEIINQIETAVKNSVTEKKNES</sequence>
<accession>I9NX80</accession>
<reference evidence="2" key="2">
    <citation type="submission" date="2015-02" db="EMBL/GenBank/DDBJ databases">
        <title>Complete Genome Sequence of Pelosinus fermentans JBW45.</title>
        <authorList>
            <person name="De Leon K.B."/>
            <person name="Utturkar S.M."/>
            <person name="Camilleri L.B."/>
            <person name="Arkin A.P."/>
            <person name="Fields M.W."/>
            <person name="Brown S.D."/>
            <person name="Wall J.D."/>
        </authorList>
    </citation>
    <scope>NUCLEOTIDE SEQUENCE [LARGE SCALE GENOMIC DNA]</scope>
    <source>
        <strain evidence="2">JBW45</strain>
    </source>
</reference>
<gene>
    <name evidence="1" type="ORF">JBW_04072</name>
</gene>
<dbReference type="HOGENOM" id="CLU_2956505_0_0_9"/>
<name>I9NX80_9FIRM</name>
<evidence type="ECO:0000313" key="1">
    <source>
        <dbReference type="EMBL" id="AJQ29405.1"/>
    </source>
</evidence>
<reference evidence="1 2" key="1">
    <citation type="journal article" date="2015" name="Genome Announc.">
        <title>Complete Genome Sequence of Pelosinus fermentans JBW45, a Member of a Remarkably Competitive Group of Negativicutes in the Firmicutes Phylum.</title>
        <authorList>
            <person name="De Leon K.B."/>
            <person name="Utturkar S.M."/>
            <person name="Camilleri L.B."/>
            <person name="Elias D.A."/>
            <person name="Arkin A.P."/>
            <person name="Fields M.W."/>
            <person name="Brown S.D."/>
            <person name="Wall J.D."/>
        </authorList>
    </citation>
    <scope>NUCLEOTIDE SEQUENCE [LARGE SCALE GENOMIC DNA]</scope>
    <source>
        <strain evidence="1 2">JBW45</strain>
    </source>
</reference>
<dbReference type="RefSeq" id="WP_007953291.1">
    <property type="nucleotide sequence ID" value="NZ_CP010978.1"/>
</dbReference>
<dbReference type="AlphaFoldDB" id="I9NX80"/>
<dbReference type="OrthoDB" id="9863462at2"/>
<dbReference type="KEGG" id="pft:JBW_04072"/>
<proteinExistence type="predicted"/>